<comment type="caution">
    <text evidence="9">The sequence shown here is derived from an EMBL/GenBank/DDBJ whole genome shotgun (WGS) entry which is preliminary data.</text>
</comment>
<keyword evidence="4 7" id="KW-1133">Transmembrane helix</keyword>
<keyword evidence="10" id="KW-1185">Reference proteome</keyword>
<dbReference type="PROSITE" id="PS00217">
    <property type="entry name" value="SUGAR_TRANSPORT_2"/>
    <property type="match status" value="1"/>
</dbReference>
<accession>K0SQ57</accession>
<dbReference type="Gene3D" id="1.20.1250.20">
    <property type="entry name" value="MFS general substrate transporter like domains"/>
    <property type="match status" value="2"/>
</dbReference>
<feature type="domain" description="Major facilitator superfamily (MFS) profile" evidence="8">
    <location>
        <begin position="184"/>
        <end position="765"/>
    </location>
</feature>
<dbReference type="InterPro" id="IPR005828">
    <property type="entry name" value="MFS_sugar_transport-like"/>
</dbReference>
<name>K0SQ57_THAOC</name>
<dbReference type="SUPFAM" id="SSF103473">
    <property type="entry name" value="MFS general substrate transporter"/>
    <property type="match status" value="1"/>
</dbReference>
<dbReference type="Proteomes" id="UP000266841">
    <property type="component" value="Unassembled WGS sequence"/>
</dbReference>
<dbReference type="InterPro" id="IPR020846">
    <property type="entry name" value="MFS_dom"/>
</dbReference>
<feature type="region of interest" description="Disordered" evidence="6">
    <location>
        <begin position="724"/>
        <end position="765"/>
    </location>
</feature>
<keyword evidence="5 7" id="KW-0472">Membrane</keyword>
<feature type="transmembrane region" description="Helical" evidence="7">
    <location>
        <begin position="334"/>
        <end position="356"/>
    </location>
</feature>
<evidence type="ECO:0000259" key="8">
    <source>
        <dbReference type="PROSITE" id="PS50850"/>
    </source>
</evidence>
<feature type="compositionally biased region" description="Basic residues" evidence="6">
    <location>
        <begin position="608"/>
        <end position="619"/>
    </location>
</feature>
<dbReference type="InterPro" id="IPR036259">
    <property type="entry name" value="MFS_trans_sf"/>
</dbReference>
<dbReference type="EMBL" id="AGNL01018417">
    <property type="protein sequence ID" value="EJK63131.1"/>
    <property type="molecule type" value="Genomic_DNA"/>
</dbReference>
<evidence type="ECO:0000313" key="10">
    <source>
        <dbReference type="Proteomes" id="UP000266841"/>
    </source>
</evidence>
<evidence type="ECO:0000256" key="7">
    <source>
        <dbReference type="SAM" id="Phobius"/>
    </source>
</evidence>
<reference evidence="9 10" key="1">
    <citation type="journal article" date="2012" name="Genome Biol.">
        <title>Genome and low-iron response of an oceanic diatom adapted to chronic iron limitation.</title>
        <authorList>
            <person name="Lommer M."/>
            <person name="Specht M."/>
            <person name="Roy A.S."/>
            <person name="Kraemer L."/>
            <person name="Andreson R."/>
            <person name="Gutowska M.A."/>
            <person name="Wolf J."/>
            <person name="Bergner S.V."/>
            <person name="Schilhabel M.B."/>
            <person name="Klostermeier U.C."/>
            <person name="Beiko R.G."/>
            <person name="Rosenstiel P."/>
            <person name="Hippler M."/>
            <person name="Laroche J."/>
        </authorList>
    </citation>
    <scope>NUCLEOTIDE SEQUENCE [LARGE SCALE GENOMIC DNA]</scope>
    <source>
        <strain evidence="9 10">CCMP1005</strain>
    </source>
</reference>
<dbReference type="InterPro" id="IPR045263">
    <property type="entry name" value="GLUT"/>
</dbReference>
<dbReference type="PANTHER" id="PTHR23503">
    <property type="entry name" value="SOLUTE CARRIER FAMILY 2"/>
    <property type="match status" value="1"/>
</dbReference>
<evidence type="ECO:0000256" key="5">
    <source>
        <dbReference type="ARBA" id="ARBA00023136"/>
    </source>
</evidence>
<dbReference type="PROSITE" id="PS50850">
    <property type="entry name" value="MFS"/>
    <property type="match status" value="1"/>
</dbReference>
<dbReference type="GO" id="GO:0015149">
    <property type="term" value="F:hexose transmembrane transporter activity"/>
    <property type="evidence" value="ECO:0007669"/>
    <property type="project" value="TreeGrafter"/>
</dbReference>
<keyword evidence="3 7" id="KW-0812">Transmembrane</keyword>
<organism evidence="9 10">
    <name type="scientific">Thalassiosira oceanica</name>
    <name type="common">Marine diatom</name>
    <dbReference type="NCBI Taxonomy" id="159749"/>
    <lineage>
        <taxon>Eukaryota</taxon>
        <taxon>Sar</taxon>
        <taxon>Stramenopiles</taxon>
        <taxon>Ochrophyta</taxon>
        <taxon>Bacillariophyta</taxon>
        <taxon>Coscinodiscophyceae</taxon>
        <taxon>Thalassiosirophycidae</taxon>
        <taxon>Thalassiosirales</taxon>
        <taxon>Thalassiosiraceae</taxon>
        <taxon>Thalassiosira</taxon>
    </lineage>
</organism>
<feature type="transmembrane region" description="Helical" evidence="7">
    <location>
        <begin position="218"/>
        <end position="240"/>
    </location>
</feature>
<feature type="transmembrane region" description="Helical" evidence="7">
    <location>
        <begin position="247"/>
        <end position="267"/>
    </location>
</feature>
<feature type="compositionally biased region" description="Low complexity" evidence="6">
    <location>
        <begin position="736"/>
        <end position="746"/>
    </location>
</feature>
<gene>
    <name evidence="9" type="ORF">THAOC_16233</name>
</gene>
<dbReference type="AlphaFoldDB" id="K0SQ57"/>
<evidence type="ECO:0000313" key="9">
    <source>
        <dbReference type="EMBL" id="EJK63131.1"/>
    </source>
</evidence>
<evidence type="ECO:0000256" key="1">
    <source>
        <dbReference type="ARBA" id="ARBA00004141"/>
    </source>
</evidence>
<proteinExistence type="predicted"/>
<comment type="subcellular location">
    <subcellularLocation>
        <location evidence="1">Membrane</location>
        <topology evidence="1">Multi-pass membrane protein</topology>
    </subcellularLocation>
</comment>
<evidence type="ECO:0000256" key="2">
    <source>
        <dbReference type="ARBA" id="ARBA00022448"/>
    </source>
</evidence>
<feature type="region of interest" description="Disordered" evidence="6">
    <location>
        <begin position="607"/>
        <end position="626"/>
    </location>
</feature>
<dbReference type="InterPro" id="IPR005829">
    <property type="entry name" value="Sugar_transporter_CS"/>
</dbReference>
<feature type="transmembrane region" description="Helical" evidence="7">
    <location>
        <begin position="306"/>
        <end position="328"/>
    </location>
</feature>
<dbReference type="Pfam" id="PF00083">
    <property type="entry name" value="Sugar_tr"/>
    <property type="match status" value="1"/>
</dbReference>
<evidence type="ECO:0000256" key="4">
    <source>
        <dbReference type="ARBA" id="ARBA00022989"/>
    </source>
</evidence>
<evidence type="ECO:0000256" key="3">
    <source>
        <dbReference type="ARBA" id="ARBA00022692"/>
    </source>
</evidence>
<feature type="transmembrane region" description="Helical" evidence="7">
    <location>
        <begin position="273"/>
        <end position="294"/>
    </location>
</feature>
<dbReference type="PANTHER" id="PTHR23503:SF8">
    <property type="entry name" value="FACILITATED GLUCOSE TRANSPORTER PROTEIN 1"/>
    <property type="match status" value="1"/>
</dbReference>
<feature type="transmembrane region" description="Helical" evidence="7">
    <location>
        <begin position="480"/>
        <end position="501"/>
    </location>
</feature>
<feature type="transmembrane region" description="Helical" evidence="7">
    <location>
        <begin position="176"/>
        <end position="198"/>
    </location>
</feature>
<dbReference type="OrthoDB" id="6612291at2759"/>
<keyword evidence="2" id="KW-0813">Transport</keyword>
<dbReference type="eggNOG" id="KOG0569">
    <property type="taxonomic scope" value="Eukaryota"/>
</dbReference>
<feature type="region of interest" description="Disordered" evidence="6">
    <location>
        <begin position="21"/>
        <end position="40"/>
    </location>
</feature>
<sequence>MNTRQIGSGVIYNERERQRLLGDPSVNDDGHQSSHHKSLPYGMSNMYESTQMLTKSYSIHADGEVSYLTPLQLGRHQVWYLFNLNFAMRGLTNITVSLSPIQLYAMPPFTALFGMQQKERSITKCYAEFAADLDNLSADNIYHSETNKHLSTTELASRKSQASLMLMEELDIDNQLYTPPLLVAIFVAGCSQFLVGYNTSVLNAPESVIFKEHSTFEWSLAVAIFAIGGPIGCAIAGNLLDTRGRRHGLVFVTYTFMIGGLLQTFAWNMSVIIVSRFVIGVASGFSSVVVPCYLGELAPPTLRGTLGTVTQFCLVIGIFVSNLLAFPFANNESWRVLLAVTVFVALIQTLCFPWLIESPKWLLSRDKTSRRARHILKRLRGIRYDHEVDIEVDHFISATKLQQVGSDHTSSAITLVTMLMDTHVRRLLICSLVLQVAQQLSEMFEPRYVATAMSVSCQVNWASNFVVGMAFPYLQSSLGALSFAPFIVVLASTIVFVAIYLPETRGLSPEDLREEVSRNLSAILALPNDSGGTDHSSSVGNPIDVEWRRAMDDLRRQEEEDMMRGTFNYGFQPIEKVEEAPITPFVPDWQSRESGKPTGSKILTKVPTKTKKKRTKNHGAPRAGQIAPQPRVSVERWLATLKVDLWTKSSRQQDIGQKEVQMVPDGHTALQRFHSSFGVKVCPSFLPTKACNRTVALSRTNLVDRTFARTNGRVWKGTTAVRLASPGPGQANTARPCAGPAGSPSSPSVPPKGFRPVTWRVKQVS</sequence>
<protein>
    <recommendedName>
        <fullName evidence="8">Major facilitator superfamily (MFS) profile domain-containing protein</fullName>
    </recommendedName>
</protein>
<dbReference type="GO" id="GO:0016020">
    <property type="term" value="C:membrane"/>
    <property type="evidence" value="ECO:0007669"/>
    <property type="project" value="UniProtKB-SubCell"/>
</dbReference>
<evidence type="ECO:0000256" key="6">
    <source>
        <dbReference type="SAM" id="MobiDB-lite"/>
    </source>
</evidence>